<reference evidence="1 2" key="1">
    <citation type="journal article" date="2015" name="Genome Announc.">
        <title>Complete Genome Sequence of Methanosphaerula palustris E1-9CT, a Hydrogenotrophic Methanogen Isolated from a Minerotrophic Fen Peatland.</title>
        <authorList>
            <person name="Cadillo-Quiroz H."/>
            <person name="Browne P."/>
            <person name="Kyrpides N."/>
            <person name="Woyke T."/>
            <person name="Goodwin L."/>
            <person name="Detter C."/>
            <person name="Yavitt J.B."/>
            <person name="Zinder S.H."/>
        </authorList>
    </citation>
    <scope>NUCLEOTIDE SEQUENCE [LARGE SCALE GENOMIC DNA]</scope>
    <source>
        <strain evidence="2">ATCC BAA-1556 / DSM 19958 / E1-9c</strain>
    </source>
</reference>
<dbReference type="PANTHER" id="PTHR36454">
    <property type="entry name" value="LMO2823 PROTEIN"/>
    <property type="match status" value="1"/>
</dbReference>
<dbReference type="Pfam" id="PF06245">
    <property type="entry name" value="DUF1015"/>
    <property type="match status" value="1"/>
</dbReference>
<dbReference type="PANTHER" id="PTHR36454:SF1">
    <property type="entry name" value="DUF1015 DOMAIN-CONTAINING PROTEIN"/>
    <property type="match status" value="1"/>
</dbReference>
<dbReference type="AlphaFoldDB" id="B8GFN0"/>
<protein>
    <recommendedName>
        <fullName evidence="3">DUF1015 domain-containing protein</fullName>
    </recommendedName>
</protein>
<dbReference type="GeneID" id="7272471"/>
<dbReference type="Proteomes" id="UP000002457">
    <property type="component" value="Chromosome"/>
</dbReference>
<name>B8GFN0_METPE</name>
<dbReference type="STRING" id="521011.Mpal_2649"/>
<dbReference type="KEGG" id="mpl:Mpal_2649"/>
<dbReference type="EMBL" id="CP001338">
    <property type="protein sequence ID" value="ACL17913.1"/>
    <property type="molecule type" value="Genomic_DNA"/>
</dbReference>
<gene>
    <name evidence="1" type="ordered locus">Mpal_2649</name>
</gene>
<evidence type="ECO:0000313" key="1">
    <source>
        <dbReference type="EMBL" id="ACL17913.1"/>
    </source>
</evidence>
<keyword evidence="2" id="KW-1185">Reference proteome</keyword>
<dbReference type="OrthoDB" id="109793at2157"/>
<dbReference type="InterPro" id="IPR008323">
    <property type="entry name" value="UCP033563"/>
</dbReference>
<dbReference type="HOGENOM" id="CLU_031277_0_0_2"/>
<dbReference type="eggNOG" id="arCOG03573">
    <property type="taxonomic scope" value="Archaea"/>
</dbReference>
<proteinExistence type="predicted"/>
<sequence length="418" mass="46803">MVILYPFPAIRPDPVLAQQIASVPYDVVSADEARACIRKNELSFLRVIRSDAELPDLPPNNDQVYLAAQQRYDQMYAAGQIRADDKPGLYLYRVVQGDQIFLGLVCCLDVEDYINGTIRRHELTRYDKEEDRTRHIGAVNANTGLVFILYRDQASLADRLASLVPARAPDTEVTNKQGERHQIYQITDEATMATIRDLFATVPALYIADGHHRAKSAVNVALKRRQEKTATKESERFMAVLFADDRVKLHGYSRLVTDLGSYTTGTFIEKLRSLGTVTEYGLVETSRFHIPPAGETCGRHLLHMYLDSTWYELSFPADPAEDQIQALDVQFLQTHVLETLLDINDPRGDPRLSYMGGARPLSHLTAAVDSGKYAVAFSVQPLSTGTVLSIADNGQVMPPKSTWFEPKLLSGYVMHQLS</sequence>
<evidence type="ECO:0000313" key="2">
    <source>
        <dbReference type="Proteomes" id="UP000002457"/>
    </source>
</evidence>
<organism evidence="1 2">
    <name type="scientific">Methanosphaerula palustris (strain ATCC BAA-1556 / DSM 19958 / E1-9c)</name>
    <dbReference type="NCBI Taxonomy" id="521011"/>
    <lineage>
        <taxon>Archaea</taxon>
        <taxon>Methanobacteriati</taxon>
        <taxon>Methanobacteriota</taxon>
        <taxon>Stenosarchaea group</taxon>
        <taxon>Methanomicrobia</taxon>
        <taxon>Methanomicrobiales</taxon>
        <taxon>Methanoregulaceae</taxon>
        <taxon>Methanosphaerula</taxon>
    </lineage>
</organism>
<dbReference type="RefSeq" id="WP_012619232.1">
    <property type="nucleotide sequence ID" value="NC_011832.1"/>
</dbReference>
<accession>B8GFN0</accession>
<dbReference type="PIRSF" id="PIRSF033563">
    <property type="entry name" value="UCP033563"/>
    <property type="match status" value="1"/>
</dbReference>
<evidence type="ECO:0008006" key="3">
    <source>
        <dbReference type="Google" id="ProtNLM"/>
    </source>
</evidence>